<proteinExistence type="inferred from homology"/>
<dbReference type="NCBIfam" id="TIGR02794">
    <property type="entry name" value="tolA_full"/>
    <property type="match status" value="1"/>
</dbReference>
<gene>
    <name evidence="13" type="ORF">AB835_13335</name>
</gene>
<evidence type="ECO:0000256" key="2">
    <source>
        <dbReference type="ARBA" id="ARBA00006555"/>
    </source>
</evidence>
<dbReference type="PANTHER" id="PTHR33446:SF2">
    <property type="entry name" value="PROTEIN TONB"/>
    <property type="match status" value="1"/>
</dbReference>
<evidence type="ECO:0000259" key="12">
    <source>
        <dbReference type="PROSITE" id="PS52015"/>
    </source>
</evidence>
<dbReference type="InterPro" id="IPR006260">
    <property type="entry name" value="TonB/TolA_C"/>
</dbReference>
<dbReference type="SUPFAM" id="SSF74653">
    <property type="entry name" value="TolA/TonB C-terminal domain"/>
    <property type="match status" value="1"/>
</dbReference>
<evidence type="ECO:0000256" key="6">
    <source>
        <dbReference type="ARBA" id="ARBA00022692"/>
    </source>
</evidence>
<comment type="subcellular location">
    <subcellularLocation>
        <location evidence="1">Cell inner membrane</location>
        <topology evidence="1">Single-pass membrane protein</topology>
        <orientation evidence="1">Periplasmic side</orientation>
    </subcellularLocation>
</comment>
<protein>
    <submittedName>
        <fullName evidence="13">Protein TolA</fullName>
    </submittedName>
</protein>
<evidence type="ECO:0000256" key="5">
    <source>
        <dbReference type="ARBA" id="ARBA00022519"/>
    </source>
</evidence>
<keyword evidence="8 11" id="KW-1133">Transmembrane helix</keyword>
<evidence type="ECO:0000256" key="1">
    <source>
        <dbReference type="ARBA" id="ARBA00004383"/>
    </source>
</evidence>
<dbReference type="EMBL" id="MDLC01000065">
    <property type="protein sequence ID" value="ODS22589.1"/>
    <property type="molecule type" value="Genomic_DNA"/>
</dbReference>
<dbReference type="PANTHER" id="PTHR33446">
    <property type="entry name" value="PROTEIN TONB-RELATED"/>
    <property type="match status" value="1"/>
</dbReference>
<dbReference type="PROSITE" id="PS52015">
    <property type="entry name" value="TONB_CTD"/>
    <property type="match status" value="1"/>
</dbReference>
<dbReference type="NCBIfam" id="TIGR01352">
    <property type="entry name" value="tonB_Cterm"/>
    <property type="match status" value="1"/>
</dbReference>
<evidence type="ECO:0000256" key="3">
    <source>
        <dbReference type="ARBA" id="ARBA00022448"/>
    </source>
</evidence>
<dbReference type="Gene3D" id="3.30.1150.10">
    <property type="match status" value="1"/>
</dbReference>
<evidence type="ECO:0000256" key="4">
    <source>
        <dbReference type="ARBA" id="ARBA00022475"/>
    </source>
</evidence>
<dbReference type="GO" id="GO:0019534">
    <property type="term" value="F:toxin transmembrane transporter activity"/>
    <property type="evidence" value="ECO:0007669"/>
    <property type="project" value="InterPro"/>
</dbReference>
<keyword evidence="9 11" id="KW-0472">Membrane</keyword>
<dbReference type="InterPro" id="IPR014161">
    <property type="entry name" value="Tol-Pal_TolA"/>
</dbReference>
<evidence type="ECO:0000256" key="9">
    <source>
        <dbReference type="ARBA" id="ARBA00023136"/>
    </source>
</evidence>
<dbReference type="GO" id="GO:0031992">
    <property type="term" value="F:energy transducer activity"/>
    <property type="evidence" value="ECO:0007669"/>
    <property type="project" value="TreeGrafter"/>
</dbReference>
<name>A0A1D2QLZ2_9GAMM</name>
<keyword evidence="7" id="KW-0653">Protein transport</keyword>
<evidence type="ECO:0000313" key="14">
    <source>
        <dbReference type="Proteomes" id="UP000242502"/>
    </source>
</evidence>
<dbReference type="STRING" id="62101.AB835_13335"/>
<evidence type="ECO:0000313" key="13">
    <source>
        <dbReference type="EMBL" id="ODS22589.1"/>
    </source>
</evidence>
<feature type="domain" description="TonB C-terminal" evidence="12">
    <location>
        <begin position="172"/>
        <end position="269"/>
    </location>
</feature>
<feature type="region of interest" description="Disordered" evidence="10">
    <location>
        <begin position="51"/>
        <end position="122"/>
    </location>
</feature>
<reference evidence="13 14" key="1">
    <citation type="journal article" date="2016" name="Appl. Environ. Microbiol.">
        <title>Lack of Overt Genome Reduction in the Bryostatin-Producing Bryozoan Symbiont "Candidatus Endobugula sertula".</title>
        <authorList>
            <person name="Miller I.J."/>
            <person name="Vanee N."/>
            <person name="Fong S.S."/>
            <person name="Lim-Fong G.E."/>
            <person name="Kwan J.C."/>
        </authorList>
    </citation>
    <scope>NUCLEOTIDE SEQUENCE [LARGE SCALE GENOMIC DNA]</scope>
    <source>
        <strain evidence="13">AB1-4</strain>
    </source>
</reference>
<dbReference type="GO" id="GO:0015031">
    <property type="term" value="P:protein transport"/>
    <property type="evidence" value="ECO:0007669"/>
    <property type="project" value="UniProtKB-KW"/>
</dbReference>
<evidence type="ECO:0000256" key="10">
    <source>
        <dbReference type="SAM" id="MobiDB-lite"/>
    </source>
</evidence>
<feature type="transmembrane region" description="Helical" evidence="11">
    <location>
        <begin position="7"/>
        <end position="26"/>
    </location>
</feature>
<keyword evidence="4" id="KW-1003">Cell membrane</keyword>
<dbReference type="InterPro" id="IPR051045">
    <property type="entry name" value="TonB-dependent_transducer"/>
</dbReference>
<dbReference type="GO" id="GO:0098797">
    <property type="term" value="C:plasma membrane protein complex"/>
    <property type="evidence" value="ECO:0007669"/>
    <property type="project" value="TreeGrafter"/>
</dbReference>
<comment type="caution">
    <text evidence="13">The sequence shown here is derived from an EMBL/GenBank/DDBJ whole genome shotgun (WGS) entry which is preliminary data.</text>
</comment>
<dbReference type="GO" id="GO:0043213">
    <property type="term" value="P:bacteriocin transport"/>
    <property type="evidence" value="ECO:0007669"/>
    <property type="project" value="InterPro"/>
</dbReference>
<evidence type="ECO:0000256" key="7">
    <source>
        <dbReference type="ARBA" id="ARBA00022927"/>
    </source>
</evidence>
<accession>A0A1D2QLZ2</accession>
<evidence type="ECO:0000256" key="11">
    <source>
        <dbReference type="SAM" id="Phobius"/>
    </source>
</evidence>
<feature type="compositionally biased region" description="Basic and acidic residues" evidence="10">
    <location>
        <begin position="84"/>
        <end position="111"/>
    </location>
</feature>
<evidence type="ECO:0000256" key="8">
    <source>
        <dbReference type="ARBA" id="ARBA00022989"/>
    </source>
</evidence>
<keyword evidence="6 11" id="KW-0812">Transmembrane</keyword>
<sequence length="269" mass="31144">MRSYWRAIILSITGHTLLIALAIWGWEASTKKPSVTQPHYIQATLIELKPKEKTTTTPKTQSKPKPKPTPKKKNKPKPKLQDNLSEKKQLEKKKQQQKKRAEQQRKQEQQRKNQLAKKKVEEKKKQAEALKYQQELEKKRQTELEQQALMQALAEEKARLDAEKQAAEDDALVQSYIALMADRVEQNWSRPPSARNGMEVLLRIQLVPTGQVIRVDVIQGSGDSAFDRSAIRAVKRADRFPELKDVPARIFEQQFRTLTFSFSPEDLRQ</sequence>
<dbReference type="AlphaFoldDB" id="A0A1D2QLZ2"/>
<keyword evidence="5" id="KW-0997">Cell inner membrane</keyword>
<dbReference type="Pfam" id="PF13103">
    <property type="entry name" value="TonB_2"/>
    <property type="match status" value="1"/>
</dbReference>
<organism evidence="13 14">
    <name type="scientific">Candidatus Endobugula sertula</name>
    <name type="common">Bugula neritina bacterial symbiont</name>
    <dbReference type="NCBI Taxonomy" id="62101"/>
    <lineage>
        <taxon>Bacteria</taxon>
        <taxon>Pseudomonadati</taxon>
        <taxon>Pseudomonadota</taxon>
        <taxon>Gammaproteobacteria</taxon>
        <taxon>Cellvibrionales</taxon>
        <taxon>Cellvibrionaceae</taxon>
        <taxon>Candidatus Endobugula</taxon>
    </lineage>
</organism>
<feature type="compositionally biased region" description="Basic residues" evidence="10">
    <location>
        <begin position="62"/>
        <end position="78"/>
    </location>
</feature>
<keyword evidence="3" id="KW-0813">Transport</keyword>
<comment type="similarity">
    <text evidence="2">Belongs to the TonB family.</text>
</comment>
<dbReference type="InterPro" id="IPR037682">
    <property type="entry name" value="TonB_C"/>
</dbReference>
<dbReference type="Proteomes" id="UP000242502">
    <property type="component" value="Unassembled WGS sequence"/>
</dbReference>